<comment type="caution">
    <text evidence="1">The sequence shown here is derived from an EMBL/GenBank/DDBJ whole genome shotgun (WGS) entry which is preliminary data.</text>
</comment>
<accession>A0ACC2W2S2</accession>
<dbReference type="EMBL" id="JASBWS010000044">
    <property type="protein sequence ID" value="KAJ9106030.1"/>
    <property type="molecule type" value="Genomic_DNA"/>
</dbReference>
<gene>
    <name evidence="1" type="ORF">QFC20_004090</name>
</gene>
<evidence type="ECO:0000313" key="1">
    <source>
        <dbReference type="EMBL" id="KAJ9106030.1"/>
    </source>
</evidence>
<name>A0ACC2W2S2_9TREE</name>
<evidence type="ECO:0000313" key="2">
    <source>
        <dbReference type="Proteomes" id="UP001230649"/>
    </source>
</evidence>
<dbReference type="Proteomes" id="UP001230649">
    <property type="component" value="Unassembled WGS sequence"/>
</dbReference>
<protein>
    <submittedName>
        <fullName evidence="1">Uncharacterized protein</fullName>
    </submittedName>
</protein>
<reference evidence="1" key="1">
    <citation type="submission" date="2023-04" db="EMBL/GenBank/DDBJ databases">
        <title>Draft Genome sequencing of Naganishia species isolated from polar environments using Oxford Nanopore Technology.</title>
        <authorList>
            <person name="Leo P."/>
            <person name="Venkateswaran K."/>
        </authorList>
    </citation>
    <scope>NUCLEOTIDE SEQUENCE</scope>
    <source>
        <strain evidence="1">MNA-CCFEE 5262</strain>
    </source>
</reference>
<sequence length="771" mass="81924">MRVPTLLALSAASAAALPTTDKIFKRQAAPNAPDAFGLAYTTPPVAANGGAWSAAFARAGAVTAQMNFGGKGQPTGPRPVDGHTQFPAGVTSAATWDRELIYERSRAMGQEFYDLGVHVALAPVTGGPLGRAPRNGRNWEGKHVVKVPFCQISALIRSSGSLPQVGTLTRTQRVRRVTGVLRVSKTPGYRPRQSKSEIFAASIPSYKDHPPRHFLAYEQETSRNLYINKSLGGIPSLPSTGQLPISSNLDDATTHETYLWSFAEAVRAGTAGIMSAYNIVNGTHASANSDALNGLLKAELGFQGFVVSDWGGVWGTQETVVGGNDLDMPGNGFGGILGNFMGPRLEALVANGTVDEARLDDMVHRILTPYFALGQADKALPSVPFNAGSTPQNVTYRLVQKASTVDLVRRIAEDGAVLLKNDGALPLKAPPRIAIIGNDAGPPARGCGATGDACPAGSNWNGTLSDAGGSGYSEPNNLIFPLSAIQQRAAQDLSKVTWVLNDTDIVNAQATAARADVALVFVSAWAAEVYDRDNLDPSGGGNALIEAVAAVNNNTIVVMHIPGPTLVDAWIENPNITAVIAPLLPGEQTGNALVSVLYGDISPSGKLPFTIAKQESDYPPDTITYQTEAENVAPQANFVEGNLIDYKWFDAKNITPRFEFGFGLSYATFEYSNIRKDETFAFDSLAIQKTNEMFIGQQDGESLYDVLLTVNVDIKNTGEVVACEAAQLYVEFPASSGQPVRQLRGFDKIKQAAPGSTTTASFPIRRKDVAT</sequence>
<keyword evidence="2" id="KW-1185">Reference proteome</keyword>
<organism evidence="1 2">
    <name type="scientific">Naganishia adeliensis</name>
    <dbReference type="NCBI Taxonomy" id="92952"/>
    <lineage>
        <taxon>Eukaryota</taxon>
        <taxon>Fungi</taxon>
        <taxon>Dikarya</taxon>
        <taxon>Basidiomycota</taxon>
        <taxon>Agaricomycotina</taxon>
        <taxon>Tremellomycetes</taxon>
        <taxon>Filobasidiales</taxon>
        <taxon>Filobasidiaceae</taxon>
        <taxon>Naganishia</taxon>
    </lineage>
</organism>
<proteinExistence type="predicted"/>